<feature type="transmembrane region" description="Helical" evidence="2">
    <location>
        <begin position="242"/>
        <end position="261"/>
    </location>
</feature>
<evidence type="ECO:0000313" key="4">
    <source>
        <dbReference type="EMBL" id="PQO31274.1"/>
    </source>
</evidence>
<organism evidence="4 5">
    <name type="scientific">Blastopirellula marina</name>
    <dbReference type="NCBI Taxonomy" id="124"/>
    <lineage>
        <taxon>Bacteria</taxon>
        <taxon>Pseudomonadati</taxon>
        <taxon>Planctomycetota</taxon>
        <taxon>Planctomycetia</taxon>
        <taxon>Pirellulales</taxon>
        <taxon>Pirellulaceae</taxon>
        <taxon>Blastopirellula</taxon>
    </lineage>
</organism>
<evidence type="ECO:0000256" key="2">
    <source>
        <dbReference type="SAM" id="Phobius"/>
    </source>
</evidence>
<feature type="transmembrane region" description="Helical" evidence="2">
    <location>
        <begin position="71"/>
        <end position="91"/>
    </location>
</feature>
<feature type="compositionally biased region" description="Basic and acidic residues" evidence="1">
    <location>
        <begin position="359"/>
        <end position="370"/>
    </location>
</feature>
<comment type="caution">
    <text evidence="4">The sequence shown here is derived from an EMBL/GenBank/DDBJ whole genome shotgun (WGS) entry which is preliminary data.</text>
</comment>
<dbReference type="GO" id="GO:0006629">
    <property type="term" value="P:lipid metabolic process"/>
    <property type="evidence" value="ECO:0007669"/>
    <property type="project" value="InterPro"/>
</dbReference>
<reference evidence="4 5" key="1">
    <citation type="submission" date="2018-02" db="EMBL/GenBank/DDBJ databases">
        <title>Comparative genomes isolates from brazilian mangrove.</title>
        <authorList>
            <person name="Araujo J.E."/>
            <person name="Taketani R.G."/>
            <person name="Silva M.C.P."/>
            <person name="Loureco M.V."/>
            <person name="Andreote F.D."/>
        </authorList>
    </citation>
    <scope>NUCLEOTIDE SEQUENCE [LARGE SCALE GENOMIC DNA]</scope>
    <source>
        <strain evidence="4 5">HEX-2 MGV</strain>
    </source>
</reference>
<dbReference type="EMBL" id="PUIA01000037">
    <property type="protein sequence ID" value="PQO31274.1"/>
    <property type="molecule type" value="Genomic_DNA"/>
</dbReference>
<sequence length="384" mass="44761">MSDTSDKSLQAPLHCNKTDDFSMAEARKSIGDLFQPKPWIYWTDFLLSFSVGLVCFRMVRQSELFSWQQALFFVISSALFYRLAMFIHELVHLRTGTMTAFRVTWNLLVGIPFLMPSFVYYTHLDHHRRKHYGTDMDGEYLPIEYEGRWQIFAFLASSFVVPFLAVFRFLVLTPLTWISPRFRDWAFQHASSMVIDPKYIRPLPTKQAMRLIRLQEGLCFLWCLGVLIGALTVGGYPYPFLVQAYCTGVFILTLNALRTLVAHRWHNHEGEMTFLEQLLDSVNFPGNKWVTQIWAPIGTRFHALHHMFPSLPYHAMPEAHRRLIEQLPEGSPYHQTNETSFTHAFLDLWQRCGRLMNRKSEPAKQPESRQVETTTSHNEMAKSA</sequence>
<feature type="transmembrane region" description="Helical" evidence="2">
    <location>
        <begin position="103"/>
        <end position="121"/>
    </location>
</feature>
<gene>
    <name evidence="4" type="ORF">C5Y96_13090</name>
</gene>
<feature type="transmembrane region" description="Helical" evidence="2">
    <location>
        <begin position="39"/>
        <end position="59"/>
    </location>
</feature>
<feature type="transmembrane region" description="Helical" evidence="2">
    <location>
        <begin position="217"/>
        <end position="236"/>
    </location>
</feature>
<feature type="region of interest" description="Disordered" evidence="1">
    <location>
        <begin position="359"/>
        <end position="384"/>
    </location>
</feature>
<dbReference type="RefSeq" id="WP_105353955.1">
    <property type="nucleotide sequence ID" value="NZ_PUIA01000037.1"/>
</dbReference>
<accession>A0A2S8FH93</accession>
<dbReference type="OrthoDB" id="9792534at2"/>
<proteinExistence type="predicted"/>
<keyword evidence="2" id="KW-0472">Membrane</keyword>
<protein>
    <submittedName>
        <fullName evidence="4">Fatty acid desaturase</fullName>
    </submittedName>
</protein>
<evidence type="ECO:0000256" key="1">
    <source>
        <dbReference type="SAM" id="MobiDB-lite"/>
    </source>
</evidence>
<evidence type="ECO:0000259" key="3">
    <source>
        <dbReference type="Pfam" id="PF00487"/>
    </source>
</evidence>
<feature type="domain" description="Fatty acid desaturase" evidence="3">
    <location>
        <begin position="66"/>
        <end position="336"/>
    </location>
</feature>
<evidence type="ECO:0000313" key="5">
    <source>
        <dbReference type="Proteomes" id="UP000240009"/>
    </source>
</evidence>
<dbReference type="InterPro" id="IPR005804">
    <property type="entry name" value="FA_desaturase_dom"/>
</dbReference>
<dbReference type="AlphaFoldDB" id="A0A2S8FH93"/>
<dbReference type="Pfam" id="PF00487">
    <property type="entry name" value="FA_desaturase"/>
    <property type="match status" value="1"/>
</dbReference>
<keyword evidence="2" id="KW-0812">Transmembrane</keyword>
<feature type="transmembrane region" description="Helical" evidence="2">
    <location>
        <begin position="149"/>
        <end position="171"/>
    </location>
</feature>
<keyword evidence="2" id="KW-1133">Transmembrane helix</keyword>
<name>A0A2S8FH93_9BACT</name>
<dbReference type="Proteomes" id="UP000240009">
    <property type="component" value="Unassembled WGS sequence"/>
</dbReference>